<reference evidence="13 14" key="1">
    <citation type="journal article" date="2018" name="Nat. Ecol. Evol.">
        <title>Shark genomes provide insights into elasmobranch evolution and the origin of vertebrates.</title>
        <authorList>
            <person name="Hara Y"/>
            <person name="Yamaguchi K"/>
            <person name="Onimaru K"/>
            <person name="Kadota M"/>
            <person name="Koyanagi M"/>
            <person name="Keeley SD"/>
            <person name="Tatsumi K"/>
            <person name="Tanaka K"/>
            <person name="Motone F"/>
            <person name="Kageyama Y"/>
            <person name="Nozu R"/>
            <person name="Adachi N"/>
            <person name="Nishimura O"/>
            <person name="Nakagawa R"/>
            <person name="Tanegashima C"/>
            <person name="Kiyatake I"/>
            <person name="Matsumoto R"/>
            <person name="Murakumo K"/>
            <person name="Nishida K"/>
            <person name="Terakita A"/>
            <person name="Kuratani S"/>
            <person name="Sato K"/>
            <person name="Hyodo S Kuraku.S."/>
        </authorList>
    </citation>
    <scope>NUCLEOTIDE SEQUENCE [LARGE SCALE GENOMIC DNA]</scope>
</reference>
<evidence type="ECO:0000256" key="11">
    <source>
        <dbReference type="SAM" id="Phobius"/>
    </source>
</evidence>
<keyword evidence="8 10" id="KW-0675">Receptor</keyword>
<sequence length="424" mass="48441">LTICKHKPVPNSSRKVVILAEERSDRSSFIHSSASCVKKRLSSSSCKPLHCQPRVLLCCAYQMELPDYNYTEYDYDYDYNSTMDYSGFVQLCENVKVNLFGAVCTSVLYSLAFIVSLVGNALVLWVLVRYEKLRSVTDIFILNLVTSDLLFAFSLPFWAVDHTSGWIFGKAMCKVITAIFFIGYYSGIMLLTLMTVDRYFAVVHPLYAVRTRKAHYAGVASLVAWGISISVTIPEVIFSDVQYEKESVCTTDYSTKGGRIWQLLGCYQQIFLFFLIPFAVIVFCYCRILSTVIRCKARKKYKTVKVIFCIVVAFFVCWAPYNIVIFLFSLTELQVPAFITCEMENRLNYAFYISRNLAYCHCCLNPFFYAFVGTKFRAHLIMLLGKCFPCVKSCKEFSTSTSTSKHNSSQVYSENELMLTSIRA</sequence>
<keyword evidence="3 10" id="KW-0812">Transmembrane</keyword>
<organism evidence="13 14">
    <name type="scientific">Scyliorhinus torazame</name>
    <name type="common">Cloudy catshark</name>
    <name type="synonym">Catulus torazame</name>
    <dbReference type="NCBI Taxonomy" id="75743"/>
    <lineage>
        <taxon>Eukaryota</taxon>
        <taxon>Metazoa</taxon>
        <taxon>Chordata</taxon>
        <taxon>Craniata</taxon>
        <taxon>Vertebrata</taxon>
        <taxon>Chondrichthyes</taxon>
        <taxon>Elasmobranchii</taxon>
        <taxon>Galeomorphii</taxon>
        <taxon>Galeoidea</taxon>
        <taxon>Carcharhiniformes</taxon>
        <taxon>Scyliorhinidae</taxon>
        <taxon>Scyliorhinus</taxon>
    </lineage>
</organism>
<dbReference type="STRING" id="75743.A0A401PS68"/>
<keyword evidence="2" id="KW-1003">Cell membrane</keyword>
<comment type="similarity">
    <text evidence="10">Belongs to the G-protein coupled receptor 1 family.</text>
</comment>
<dbReference type="OMA" id="DHATEWI"/>
<dbReference type="GO" id="GO:0060326">
    <property type="term" value="P:cell chemotaxis"/>
    <property type="evidence" value="ECO:0007669"/>
    <property type="project" value="TreeGrafter"/>
</dbReference>
<feature type="transmembrane region" description="Helical" evidence="11">
    <location>
        <begin position="306"/>
        <end position="329"/>
    </location>
</feature>
<protein>
    <recommendedName>
        <fullName evidence="12">G-protein coupled receptors family 1 profile domain-containing protein</fullName>
    </recommendedName>
</protein>
<dbReference type="GO" id="GO:0007204">
    <property type="term" value="P:positive regulation of cytosolic calcium ion concentration"/>
    <property type="evidence" value="ECO:0007669"/>
    <property type="project" value="TreeGrafter"/>
</dbReference>
<evidence type="ECO:0000256" key="1">
    <source>
        <dbReference type="ARBA" id="ARBA00004651"/>
    </source>
</evidence>
<dbReference type="EMBL" id="BFAA01016467">
    <property type="protein sequence ID" value="GCB75965.1"/>
    <property type="molecule type" value="Genomic_DNA"/>
</dbReference>
<evidence type="ECO:0000256" key="10">
    <source>
        <dbReference type="RuleBase" id="RU000688"/>
    </source>
</evidence>
<feature type="transmembrane region" description="Helical" evidence="11">
    <location>
        <begin position="140"/>
        <end position="160"/>
    </location>
</feature>
<keyword evidence="5 10" id="KW-0297">G-protein coupled receptor</keyword>
<comment type="subcellular location">
    <subcellularLocation>
        <location evidence="1">Cell membrane</location>
        <topology evidence="1">Multi-pass membrane protein</topology>
    </subcellularLocation>
</comment>
<feature type="transmembrane region" description="Helical" evidence="11">
    <location>
        <begin position="214"/>
        <end position="233"/>
    </location>
</feature>
<feature type="non-terminal residue" evidence="13">
    <location>
        <position position="1"/>
    </location>
</feature>
<dbReference type="GO" id="GO:0009897">
    <property type="term" value="C:external side of plasma membrane"/>
    <property type="evidence" value="ECO:0007669"/>
    <property type="project" value="TreeGrafter"/>
</dbReference>
<keyword evidence="4 11" id="KW-1133">Transmembrane helix</keyword>
<dbReference type="GO" id="GO:0006955">
    <property type="term" value="P:immune response"/>
    <property type="evidence" value="ECO:0007669"/>
    <property type="project" value="TreeGrafter"/>
</dbReference>
<comment type="caution">
    <text evidence="13">The sequence shown here is derived from an EMBL/GenBank/DDBJ whole genome shotgun (WGS) entry which is preliminary data.</text>
</comment>
<dbReference type="InterPro" id="IPR000276">
    <property type="entry name" value="GPCR_Rhodpsn"/>
</dbReference>
<evidence type="ECO:0000256" key="5">
    <source>
        <dbReference type="ARBA" id="ARBA00023040"/>
    </source>
</evidence>
<dbReference type="Gene3D" id="1.20.1070.10">
    <property type="entry name" value="Rhodopsin 7-helix transmembrane proteins"/>
    <property type="match status" value="1"/>
</dbReference>
<dbReference type="GO" id="GO:0019957">
    <property type="term" value="F:C-C chemokine binding"/>
    <property type="evidence" value="ECO:0007669"/>
    <property type="project" value="TreeGrafter"/>
</dbReference>
<dbReference type="Proteomes" id="UP000288216">
    <property type="component" value="Unassembled WGS sequence"/>
</dbReference>
<evidence type="ECO:0000313" key="14">
    <source>
        <dbReference type="Proteomes" id="UP000288216"/>
    </source>
</evidence>
<dbReference type="SUPFAM" id="SSF81321">
    <property type="entry name" value="Family A G protein-coupled receptor-like"/>
    <property type="match status" value="1"/>
</dbReference>
<evidence type="ECO:0000256" key="2">
    <source>
        <dbReference type="ARBA" id="ARBA00022475"/>
    </source>
</evidence>
<dbReference type="OrthoDB" id="9876908at2759"/>
<evidence type="ECO:0000256" key="4">
    <source>
        <dbReference type="ARBA" id="ARBA00022989"/>
    </source>
</evidence>
<dbReference type="PROSITE" id="PS00237">
    <property type="entry name" value="G_PROTEIN_RECEP_F1_1"/>
    <property type="match status" value="1"/>
</dbReference>
<dbReference type="PRINTS" id="PR00657">
    <property type="entry name" value="CCCHEMOKINER"/>
</dbReference>
<evidence type="ECO:0000259" key="12">
    <source>
        <dbReference type="PROSITE" id="PS50262"/>
    </source>
</evidence>
<evidence type="ECO:0000256" key="9">
    <source>
        <dbReference type="ARBA" id="ARBA00023224"/>
    </source>
</evidence>
<keyword evidence="6 11" id="KW-0472">Membrane</keyword>
<feature type="transmembrane region" description="Helical" evidence="11">
    <location>
        <begin position="260"/>
        <end position="285"/>
    </location>
</feature>
<dbReference type="PANTHER" id="PTHR10489">
    <property type="entry name" value="CELL ADHESION MOLECULE"/>
    <property type="match status" value="1"/>
</dbReference>
<feature type="transmembrane region" description="Helical" evidence="11">
    <location>
        <begin position="349"/>
        <end position="372"/>
    </location>
</feature>
<evidence type="ECO:0000256" key="3">
    <source>
        <dbReference type="ARBA" id="ARBA00022692"/>
    </source>
</evidence>
<evidence type="ECO:0000256" key="7">
    <source>
        <dbReference type="ARBA" id="ARBA00023157"/>
    </source>
</evidence>
<evidence type="ECO:0000256" key="8">
    <source>
        <dbReference type="ARBA" id="ARBA00023170"/>
    </source>
</evidence>
<dbReference type="PANTHER" id="PTHR10489:SF730">
    <property type="entry name" value="CHEMOKINE XC RECEPTOR 1"/>
    <property type="match status" value="1"/>
</dbReference>
<dbReference type="InterPro" id="IPR050119">
    <property type="entry name" value="CCR1-9-like"/>
</dbReference>
<dbReference type="AlphaFoldDB" id="A0A401PS68"/>
<gene>
    <name evidence="13" type="ORF">scyTo_0020422</name>
</gene>
<keyword evidence="9 10" id="KW-0807">Transducer</keyword>
<feature type="transmembrane region" description="Helical" evidence="11">
    <location>
        <begin position="107"/>
        <end position="128"/>
    </location>
</feature>
<evidence type="ECO:0000256" key="6">
    <source>
        <dbReference type="ARBA" id="ARBA00023136"/>
    </source>
</evidence>
<dbReference type="PRINTS" id="PR00237">
    <property type="entry name" value="GPCRRHODOPSN"/>
</dbReference>
<keyword evidence="7" id="KW-1015">Disulfide bond</keyword>
<dbReference type="GO" id="GO:0019722">
    <property type="term" value="P:calcium-mediated signaling"/>
    <property type="evidence" value="ECO:0007669"/>
    <property type="project" value="TreeGrafter"/>
</dbReference>
<name>A0A401PS68_SCYTO</name>
<feature type="transmembrane region" description="Helical" evidence="11">
    <location>
        <begin position="166"/>
        <end position="193"/>
    </location>
</feature>
<feature type="domain" description="G-protein coupled receptors family 1 profile" evidence="12">
    <location>
        <begin position="119"/>
        <end position="369"/>
    </location>
</feature>
<accession>A0A401PS68</accession>
<dbReference type="FunFam" id="1.20.1070.10:FF:000130">
    <property type="entry name" value="Chemokine (C-C motif) receptor 2"/>
    <property type="match status" value="1"/>
</dbReference>
<dbReference type="PROSITE" id="PS50262">
    <property type="entry name" value="G_PROTEIN_RECEP_F1_2"/>
    <property type="match status" value="1"/>
</dbReference>
<dbReference type="InterPro" id="IPR017452">
    <property type="entry name" value="GPCR_Rhodpsn_7TM"/>
</dbReference>
<dbReference type="Pfam" id="PF00001">
    <property type="entry name" value="7tm_1"/>
    <property type="match status" value="1"/>
</dbReference>
<evidence type="ECO:0000313" key="13">
    <source>
        <dbReference type="EMBL" id="GCB75965.1"/>
    </source>
</evidence>
<dbReference type="InterPro" id="IPR000355">
    <property type="entry name" value="Chemokine_rcpt"/>
</dbReference>
<keyword evidence="14" id="KW-1185">Reference proteome</keyword>
<dbReference type="GO" id="GO:0016493">
    <property type="term" value="F:C-C chemokine receptor activity"/>
    <property type="evidence" value="ECO:0007669"/>
    <property type="project" value="TreeGrafter"/>
</dbReference>
<proteinExistence type="inferred from homology"/>